<name>A0A671U1E0_SPAAU</name>
<dbReference type="GeneTree" id="ENSGT00390000002823"/>
<feature type="compositionally biased region" description="Polar residues" evidence="1">
    <location>
        <begin position="450"/>
        <end position="464"/>
    </location>
</feature>
<dbReference type="RefSeq" id="XP_030295005.1">
    <property type="nucleotide sequence ID" value="XM_030439145.1"/>
</dbReference>
<evidence type="ECO:0000256" key="1">
    <source>
        <dbReference type="SAM" id="MobiDB-lite"/>
    </source>
</evidence>
<organism evidence="2 3">
    <name type="scientific">Sparus aurata</name>
    <name type="common">Gilthead sea bream</name>
    <dbReference type="NCBI Taxonomy" id="8175"/>
    <lineage>
        <taxon>Eukaryota</taxon>
        <taxon>Metazoa</taxon>
        <taxon>Chordata</taxon>
        <taxon>Craniata</taxon>
        <taxon>Vertebrata</taxon>
        <taxon>Euteleostomi</taxon>
        <taxon>Actinopterygii</taxon>
        <taxon>Neopterygii</taxon>
        <taxon>Teleostei</taxon>
        <taxon>Neoteleostei</taxon>
        <taxon>Acanthomorphata</taxon>
        <taxon>Eupercaria</taxon>
        <taxon>Spariformes</taxon>
        <taxon>Sparidae</taxon>
        <taxon>Sparus</taxon>
    </lineage>
</organism>
<dbReference type="RefSeq" id="XP_030295004.1">
    <property type="nucleotide sequence ID" value="XM_030439144.1"/>
</dbReference>
<reference evidence="2" key="2">
    <citation type="submission" date="2025-08" db="UniProtKB">
        <authorList>
            <consortium name="Ensembl"/>
        </authorList>
    </citation>
    <scope>IDENTIFICATION</scope>
</reference>
<dbReference type="OMA" id="INHERAR"/>
<feature type="region of interest" description="Disordered" evidence="1">
    <location>
        <begin position="300"/>
        <end position="328"/>
    </location>
</feature>
<proteinExistence type="predicted"/>
<dbReference type="GO" id="GO:0035082">
    <property type="term" value="P:axoneme assembly"/>
    <property type="evidence" value="ECO:0007669"/>
    <property type="project" value="TreeGrafter"/>
</dbReference>
<accession>A0A671U1E0</accession>
<sequence length="758" mass="85682">MDKGLKNGSIVCQVLNPEQEEHPFPRQALLAYQWGSVESNTESFAQEIAYQQQLPMSIHQNKYILPQKEYADSLQHGDGKDEDATDDETEDLHVYDSLKVAAPPHAKWNPTPLQTEYMDTQIYEREGTSQLLSDDAYSDLYYDPNWRTNLKGVGCFNESPQVSIKEYYEVPKDISHQTCADRQGLIMRGGYRYIVDTSSAVVVTPRMAVNKSEEPYRLHQQDGQNSTVMSSHNHSLPFISPETELSRPTSIFTNNESENRSSQRGFRQTFENSCDSAGDNISISPDLKEDVHARYFQDQQGLRNTQGGPSQTQSMNTSALSSPKVSSNKKLERLTDNIVELNKLTLGYNTSKYGSYATVHAQKEGMPHSVNKVHETLKETVITEHQKDNSDPKLRWLQKTQQLRVTQIGKGKKAQWKEYPNPPQQQQPPATGVSAEQRGSLSYPLARPTAGTQAKPQKMKSSQPLPHTVHLNINLSTSSHFLPLLQQRGQETVINVASLHGPQFSPTTEIEIAQSHGTTALHCPLSFEGNDQNWSSNEVHGTQFPQSLPRTPTTTLSMGSGSYTVLPPIGKPMTGKESESSPCQSVSTAYPVHRSNSDGYLVQMEKQKQLRAKVTYKTYSLKDYKQLKSDINLQGLGPDYKAIEKTAEKMKRQRLYSIVIREQNREMSRIPFLPAKDPEVNDKKVPRMKALEYAKTIPKPTVQFEPKQRQKHQSKGFTEYTPFLEDLDMSQPAPLEVLRKRHEEEKKAVAFFRKVHGV</sequence>
<dbReference type="Pfam" id="PF15261">
    <property type="entry name" value="JHY"/>
    <property type="match status" value="1"/>
</dbReference>
<evidence type="ECO:0000313" key="3">
    <source>
        <dbReference type="Proteomes" id="UP000472265"/>
    </source>
</evidence>
<keyword evidence="3" id="KW-1185">Reference proteome</keyword>
<dbReference type="CTD" id="79864"/>
<feature type="region of interest" description="Disordered" evidence="1">
    <location>
        <begin position="252"/>
        <end position="282"/>
    </location>
</feature>
<dbReference type="AlphaFoldDB" id="A0A671U1E0"/>
<protein>
    <submittedName>
        <fullName evidence="2">Junctional cadherin complex regulator</fullName>
    </submittedName>
</protein>
<dbReference type="InterPro" id="IPR027968">
    <property type="entry name" value="JHY"/>
</dbReference>
<dbReference type="FunCoup" id="A0A671U1E0">
    <property type="interactions" value="415"/>
</dbReference>
<feature type="region of interest" description="Disordered" evidence="1">
    <location>
        <begin position="407"/>
        <end position="464"/>
    </location>
</feature>
<dbReference type="PANTHER" id="PTHR14726:SF1">
    <property type="entry name" value="JHY PROTEIN HOMOLOG"/>
    <property type="match status" value="1"/>
</dbReference>
<reference evidence="2" key="3">
    <citation type="submission" date="2025-09" db="UniProtKB">
        <authorList>
            <consortium name="Ensembl"/>
        </authorList>
    </citation>
    <scope>IDENTIFICATION</scope>
</reference>
<dbReference type="OrthoDB" id="10057281at2759"/>
<dbReference type="PANTHER" id="PTHR14726">
    <property type="entry name" value="JHY PROTEIN HOMOLOG"/>
    <property type="match status" value="1"/>
</dbReference>
<reference evidence="2" key="1">
    <citation type="submission" date="2021-04" db="EMBL/GenBank/DDBJ databases">
        <authorList>
            <consortium name="Wellcome Sanger Institute Data Sharing"/>
        </authorList>
    </citation>
    <scope>NUCLEOTIDE SEQUENCE [LARGE SCALE GENOMIC DNA]</scope>
</reference>
<gene>
    <name evidence="2" type="primary">jhy</name>
</gene>
<dbReference type="GeneID" id="115594862"/>
<dbReference type="Ensembl" id="ENSSAUT00010008711.1">
    <property type="protein sequence ID" value="ENSSAUP00010008144.1"/>
    <property type="gene ID" value="ENSSAUG00010004039.1"/>
</dbReference>
<dbReference type="InParanoid" id="A0A671U1E0"/>
<dbReference type="Proteomes" id="UP000472265">
    <property type="component" value="Chromosome 13"/>
</dbReference>
<evidence type="ECO:0000313" key="2">
    <source>
        <dbReference type="Ensembl" id="ENSSAUP00010008144.1"/>
    </source>
</evidence>
<feature type="region of interest" description="Disordered" evidence="1">
    <location>
        <begin position="539"/>
        <end position="559"/>
    </location>
</feature>